<feature type="compositionally biased region" description="Basic and acidic residues" evidence="1">
    <location>
        <begin position="92"/>
        <end position="110"/>
    </location>
</feature>
<protein>
    <submittedName>
        <fullName evidence="3">Uncharacterized protein</fullName>
    </submittedName>
</protein>
<feature type="compositionally biased region" description="Low complexity" evidence="1">
    <location>
        <begin position="29"/>
        <end position="41"/>
    </location>
</feature>
<keyword evidence="2" id="KW-0472">Membrane</keyword>
<evidence type="ECO:0000256" key="1">
    <source>
        <dbReference type="SAM" id="MobiDB-lite"/>
    </source>
</evidence>
<dbReference type="AlphaFoldDB" id="A0AAN9BI02"/>
<keyword evidence="2" id="KW-1133">Transmembrane helix</keyword>
<evidence type="ECO:0000313" key="4">
    <source>
        <dbReference type="Proteomes" id="UP001374579"/>
    </source>
</evidence>
<proteinExistence type="predicted"/>
<organism evidence="3 4">
    <name type="scientific">Littorina saxatilis</name>
    <dbReference type="NCBI Taxonomy" id="31220"/>
    <lineage>
        <taxon>Eukaryota</taxon>
        <taxon>Metazoa</taxon>
        <taxon>Spiralia</taxon>
        <taxon>Lophotrochozoa</taxon>
        <taxon>Mollusca</taxon>
        <taxon>Gastropoda</taxon>
        <taxon>Caenogastropoda</taxon>
        <taxon>Littorinimorpha</taxon>
        <taxon>Littorinoidea</taxon>
        <taxon>Littorinidae</taxon>
        <taxon>Littorina</taxon>
    </lineage>
</organism>
<dbReference type="EMBL" id="JBAMIC010000007">
    <property type="protein sequence ID" value="KAK7105531.1"/>
    <property type="molecule type" value="Genomic_DNA"/>
</dbReference>
<name>A0AAN9BI02_9CAEN</name>
<gene>
    <name evidence="3" type="ORF">V1264_016897</name>
</gene>
<evidence type="ECO:0000313" key="3">
    <source>
        <dbReference type="EMBL" id="KAK7105531.1"/>
    </source>
</evidence>
<feature type="region of interest" description="Disordered" evidence="1">
    <location>
        <begin position="1"/>
        <end position="119"/>
    </location>
</feature>
<evidence type="ECO:0000256" key="2">
    <source>
        <dbReference type="SAM" id="Phobius"/>
    </source>
</evidence>
<sequence>MLDGGVWSWKTGDGIAPPLNATFEIQKPTTSENHTTTSTDTPGFHADTSEPSVDDGHDDNTAIPMSTADHEYGSQTYTTEDDVSDVVTQKDPTIDGDGKDEGGTTKKKEHDEEDKDGGLHSSIITGVVVAGANVATIIVVGVVLGVCRRRRRRMRSRSSVCYSRG</sequence>
<reference evidence="3 4" key="1">
    <citation type="submission" date="2024-02" db="EMBL/GenBank/DDBJ databases">
        <title>Chromosome-scale genome assembly of the rough periwinkle Littorina saxatilis.</title>
        <authorList>
            <person name="De Jode A."/>
            <person name="Faria R."/>
            <person name="Formenti G."/>
            <person name="Sims Y."/>
            <person name="Smith T.P."/>
            <person name="Tracey A."/>
            <person name="Wood J.M.D."/>
            <person name="Zagrodzka Z.B."/>
            <person name="Johannesson K."/>
            <person name="Butlin R.K."/>
            <person name="Leder E.H."/>
        </authorList>
    </citation>
    <scope>NUCLEOTIDE SEQUENCE [LARGE SCALE GENOMIC DNA]</scope>
    <source>
        <strain evidence="3">Snail1</strain>
        <tissue evidence="3">Muscle</tissue>
    </source>
</reference>
<keyword evidence="2" id="KW-0812">Transmembrane</keyword>
<keyword evidence="4" id="KW-1185">Reference proteome</keyword>
<feature type="transmembrane region" description="Helical" evidence="2">
    <location>
        <begin position="123"/>
        <end position="147"/>
    </location>
</feature>
<comment type="caution">
    <text evidence="3">The sequence shown here is derived from an EMBL/GenBank/DDBJ whole genome shotgun (WGS) entry which is preliminary data.</text>
</comment>
<accession>A0AAN9BI02</accession>
<dbReference type="Proteomes" id="UP001374579">
    <property type="component" value="Unassembled WGS sequence"/>
</dbReference>